<dbReference type="PIRSF" id="PIRSF000660">
    <property type="entry name" value="Ser/Thr_PK_GCN2"/>
    <property type="match status" value="1"/>
</dbReference>
<evidence type="ECO:0000256" key="12">
    <source>
        <dbReference type="PIRSR" id="PIRSR000660-2"/>
    </source>
</evidence>
<evidence type="ECO:0000256" key="7">
    <source>
        <dbReference type="ARBA" id="ARBA00023193"/>
    </source>
</evidence>
<dbReference type="Proteomes" id="UP000041254">
    <property type="component" value="Unassembled WGS sequence"/>
</dbReference>
<dbReference type="GO" id="GO:0005829">
    <property type="term" value="C:cytosol"/>
    <property type="evidence" value="ECO:0007669"/>
    <property type="project" value="TreeGrafter"/>
</dbReference>
<dbReference type="STRING" id="1169540.A0A0G4FA00"/>
<feature type="domain" description="Protein kinase" evidence="15">
    <location>
        <begin position="530"/>
        <end position="890"/>
    </location>
</feature>
<dbReference type="PROSITE" id="PS50011">
    <property type="entry name" value="PROTEIN_KINASE_DOM"/>
    <property type="match status" value="1"/>
</dbReference>
<evidence type="ECO:0000259" key="16">
    <source>
        <dbReference type="PROSITE" id="PS50908"/>
    </source>
</evidence>
<keyword evidence="6 12" id="KW-0067">ATP-binding</keyword>
<feature type="compositionally biased region" description="Low complexity" evidence="14">
    <location>
        <begin position="328"/>
        <end position="342"/>
    </location>
</feature>
<feature type="compositionally biased region" description="Basic residues" evidence="14">
    <location>
        <begin position="467"/>
        <end position="477"/>
    </location>
</feature>
<feature type="compositionally biased region" description="Acidic residues" evidence="14">
    <location>
        <begin position="140"/>
        <end position="154"/>
    </location>
</feature>
<dbReference type="GO" id="GO:0004694">
    <property type="term" value="F:eukaryotic translation initiation factor 2alpha kinase activity"/>
    <property type="evidence" value="ECO:0007669"/>
    <property type="project" value="InterPro"/>
</dbReference>
<dbReference type="SMART" id="SM00220">
    <property type="entry name" value="S_TKc"/>
    <property type="match status" value="1"/>
</dbReference>
<comment type="catalytic activity">
    <reaction evidence="10">
        <text>L-seryl-[protein] + ATP = O-phospho-L-seryl-[protein] + ADP + H(+)</text>
        <dbReference type="Rhea" id="RHEA:17989"/>
        <dbReference type="Rhea" id="RHEA-COMP:9863"/>
        <dbReference type="Rhea" id="RHEA-COMP:11604"/>
        <dbReference type="ChEBI" id="CHEBI:15378"/>
        <dbReference type="ChEBI" id="CHEBI:29999"/>
        <dbReference type="ChEBI" id="CHEBI:30616"/>
        <dbReference type="ChEBI" id="CHEBI:83421"/>
        <dbReference type="ChEBI" id="CHEBI:456216"/>
        <dbReference type="EC" id="2.7.11.1"/>
    </reaction>
</comment>
<dbReference type="PANTHER" id="PTHR11042:SF136">
    <property type="entry name" value="EIF-2-ALPHA KINASE GCN2"/>
    <property type="match status" value="1"/>
</dbReference>
<gene>
    <name evidence="17" type="ORF">Vbra_4350</name>
</gene>
<feature type="compositionally biased region" description="Low complexity" evidence="14">
    <location>
        <begin position="451"/>
        <end position="466"/>
    </location>
</feature>
<feature type="region of interest" description="Disordered" evidence="14">
    <location>
        <begin position="278"/>
        <end position="299"/>
    </location>
</feature>
<feature type="active site" description="Proton acceptor" evidence="11">
    <location>
        <position position="726"/>
    </location>
</feature>
<evidence type="ECO:0000313" key="17">
    <source>
        <dbReference type="EMBL" id="CEM09741.1"/>
    </source>
</evidence>
<evidence type="ECO:0000256" key="6">
    <source>
        <dbReference type="ARBA" id="ARBA00022840"/>
    </source>
</evidence>
<dbReference type="Pfam" id="PF00069">
    <property type="entry name" value="Pkinase"/>
    <property type="match status" value="3"/>
</dbReference>
<comment type="catalytic activity">
    <reaction evidence="9">
        <text>L-threonyl-[protein] + ATP = O-phospho-L-threonyl-[protein] + ADP + H(+)</text>
        <dbReference type="Rhea" id="RHEA:46608"/>
        <dbReference type="Rhea" id="RHEA-COMP:11060"/>
        <dbReference type="Rhea" id="RHEA-COMP:11605"/>
        <dbReference type="ChEBI" id="CHEBI:15378"/>
        <dbReference type="ChEBI" id="CHEBI:30013"/>
        <dbReference type="ChEBI" id="CHEBI:30616"/>
        <dbReference type="ChEBI" id="CHEBI:61977"/>
        <dbReference type="ChEBI" id="CHEBI:456216"/>
        <dbReference type="EC" id="2.7.11.1"/>
    </reaction>
</comment>
<dbReference type="InterPro" id="IPR006575">
    <property type="entry name" value="RWD_dom"/>
</dbReference>
<dbReference type="GO" id="GO:0000077">
    <property type="term" value="P:DNA damage checkpoint signaling"/>
    <property type="evidence" value="ECO:0007669"/>
    <property type="project" value="InterPro"/>
</dbReference>
<comment type="similarity">
    <text evidence="8">Belongs to the protein kinase superfamily. Ser/Thr protein kinase family. GCN2 subfamily.</text>
</comment>
<dbReference type="InterPro" id="IPR045864">
    <property type="entry name" value="aa-tRNA-synth_II/BPL/LPL"/>
</dbReference>
<dbReference type="PANTHER" id="PTHR11042">
    <property type="entry name" value="EUKARYOTIC TRANSLATION INITIATION FACTOR 2-ALPHA KINASE EIF2-ALPHA KINASE -RELATED"/>
    <property type="match status" value="1"/>
</dbReference>
<dbReference type="Gene3D" id="3.10.110.10">
    <property type="entry name" value="Ubiquitin Conjugating Enzyme"/>
    <property type="match status" value="1"/>
</dbReference>
<feature type="region of interest" description="Disordered" evidence="14">
    <location>
        <begin position="626"/>
        <end position="664"/>
    </location>
</feature>
<dbReference type="Gene3D" id="3.30.930.10">
    <property type="entry name" value="Bira Bifunctional Protein, Domain 2"/>
    <property type="match status" value="1"/>
</dbReference>
<feature type="region of interest" description="Disordered" evidence="14">
    <location>
        <begin position="1"/>
        <end position="102"/>
    </location>
</feature>
<evidence type="ECO:0000256" key="3">
    <source>
        <dbReference type="ARBA" id="ARBA00022679"/>
    </source>
</evidence>
<name>A0A0G4FA00_VITBC</name>
<dbReference type="SUPFAM" id="SSF54495">
    <property type="entry name" value="UBC-like"/>
    <property type="match status" value="1"/>
</dbReference>
<dbReference type="SUPFAM" id="SSF56112">
    <property type="entry name" value="Protein kinase-like (PK-like)"/>
    <property type="match status" value="1"/>
</dbReference>
<dbReference type="InterPro" id="IPR016255">
    <property type="entry name" value="Gcn2"/>
</dbReference>
<dbReference type="InterPro" id="IPR008271">
    <property type="entry name" value="Ser/Thr_kinase_AS"/>
</dbReference>
<evidence type="ECO:0000256" key="5">
    <source>
        <dbReference type="ARBA" id="ARBA00022777"/>
    </source>
</evidence>
<organism evidence="17 18">
    <name type="scientific">Vitrella brassicaformis (strain CCMP3155)</name>
    <dbReference type="NCBI Taxonomy" id="1169540"/>
    <lineage>
        <taxon>Eukaryota</taxon>
        <taxon>Sar</taxon>
        <taxon>Alveolata</taxon>
        <taxon>Colpodellida</taxon>
        <taxon>Vitrellaceae</taxon>
        <taxon>Vitrella</taxon>
    </lineage>
</organism>
<evidence type="ECO:0000256" key="2">
    <source>
        <dbReference type="ARBA" id="ARBA00022527"/>
    </source>
</evidence>
<feature type="compositionally biased region" description="Polar residues" evidence="14">
    <location>
        <begin position="1304"/>
        <end position="1313"/>
    </location>
</feature>
<evidence type="ECO:0000313" key="18">
    <source>
        <dbReference type="Proteomes" id="UP000041254"/>
    </source>
</evidence>
<evidence type="ECO:0000256" key="4">
    <source>
        <dbReference type="ARBA" id="ARBA00022741"/>
    </source>
</evidence>
<evidence type="ECO:0000256" key="11">
    <source>
        <dbReference type="PIRSR" id="PIRSR000660-1"/>
    </source>
</evidence>
<dbReference type="InterPro" id="IPR050339">
    <property type="entry name" value="CC_SR_Kinase"/>
</dbReference>
<feature type="binding site" evidence="12 13">
    <location>
        <position position="559"/>
    </location>
    <ligand>
        <name>ATP</name>
        <dbReference type="ChEBI" id="CHEBI:30616"/>
    </ligand>
</feature>
<dbReference type="EMBL" id="CDMY01000395">
    <property type="protein sequence ID" value="CEM09741.1"/>
    <property type="molecule type" value="Genomic_DNA"/>
</dbReference>
<evidence type="ECO:0000256" key="13">
    <source>
        <dbReference type="PROSITE-ProRule" id="PRU10141"/>
    </source>
</evidence>
<dbReference type="Gene3D" id="1.10.510.10">
    <property type="entry name" value="Transferase(Phosphotransferase) domain 1"/>
    <property type="match status" value="1"/>
</dbReference>
<feature type="region of interest" description="Disordered" evidence="14">
    <location>
        <begin position="1276"/>
        <end position="1320"/>
    </location>
</feature>
<proteinExistence type="inferred from homology"/>
<dbReference type="VEuPathDB" id="CryptoDB:Vbra_4350"/>
<evidence type="ECO:0000256" key="1">
    <source>
        <dbReference type="ARBA" id="ARBA00012513"/>
    </source>
</evidence>
<feature type="compositionally biased region" description="Low complexity" evidence="14">
    <location>
        <begin position="161"/>
        <end position="171"/>
    </location>
</feature>
<feature type="region of interest" description="Disordered" evidence="14">
    <location>
        <begin position="324"/>
        <end position="406"/>
    </location>
</feature>
<keyword evidence="18" id="KW-1185">Reference proteome</keyword>
<keyword evidence="4 12" id="KW-0547">Nucleotide-binding</keyword>
<feature type="compositionally biased region" description="Basic and acidic residues" evidence="14">
    <location>
        <begin position="491"/>
        <end position="508"/>
    </location>
</feature>
<keyword evidence="7" id="KW-0652">Protein synthesis inhibitor</keyword>
<dbReference type="GO" id="GO:0005634">
    <property type="term" value="C:nucleus"/>
    <property type="evidence" value="ECO:0007669"/>
    <property type="project" value="TreeGrafter"/>
</dbReference>
<feature type="compositionally biased region" description="Basic residues" evidence="14">
    <location>
        <begin position="1292"/>
        <end position="1303"/>
    </location>
</feature>
<feature type="binding site" evidence="12">
    <location>
        <begin position="536"/>
        <end position="544"/>
    </location>
    <ligand>
        <name>ATP</name>
        <dbReference type="ChEBI" id="CHEBI:30616"/>
    </ligand>
</feature>
<feature type="region of interest" description="Disordered" evidence="14">
    <location>
        <begin position="135"/>
        <end position="171"/>
    </location>
</feature>
<dbReference type="InParanoid" id="A0A0G4FA00"/>
<evidence type="ECO:0000256" key="10">
    <source>
        <dbReference type="ARBA" id="ARBA00048679"/>
    </source>
</evidence>
<reference evidence="17 18" key="1">
    <citation type="submission" date="2014-11" db="EMBL/GenBank/DDBJ databases">
        <authorList>
            <person name="Zhu J."/>
            <person name="Qi W."/>
            <person name="Song R."/>
        </authorList>
    </citation>
    <scope>NUCLEOTIDE SEQUENCE [LARGE SCALE GENOMIC DNA]</scope>
</reference>
<feature type="compositionally biased region" description="Basic and acidic residues" evidence="14">
    <location>
        <begin position="386"/>
        <end position="398"/>
    </location>
</feature>
<dbReference type="InterPro" id="IPR017441">
    <property type="entry name" value="Protein_kinase_ATP_BS"/>
</dbReference>
<evidence type="ECO:0000259" key="15">
    <source>
        <dbReference type="PROSITE" id="PS50011"/>
    </source>
</evidence>
<accession>A0A0G4FA00</accession>
<dbReference type="InterPro" id="IPR011009">
    <property type="entry name" value="Kinase-like_dom_sf"/>
</dbReference>
<evidence type="ECO:0000256" key="8">
    <source>
        <dbReference type="ARBA" id="ARBA00037982"/>
    </source>
</evidence>
<dbReference type="OrthoDB" id="341578at2759"/>
<dbReference type="PROSITE" id="PS00108">
    <property type="entry name" value="PROTEIN_KINASE_ST"/>
    <property type="match status" value="1"/>
</dbReference>
<protein>
    <recommendedName>
        <fullName evidence="1">non-specific serine/threonine protein kinase</fullName>
        <ecNumber evidence="1">2.7.11.1</ecNumber>
    </recommendedName>
</protein>
<keyword evidence="3" id="KW-0808">Transferase</keyword>
<dbReference type="GO" id="GO:0005524">
    <property type="term" value="F:ATP binding"/>
    <property type="evidence" value="ECO:0007669"/>
    <property type="project" value="UniProtKB-UniRule"/>
</dbReference>
<dbReference type="SMART" id="SM00591">
    <property type="entry name" value="RWD"/>
    <property type="match status" value="1"/>
</dbReference>
<feature type="region of interest" description="Disordered" evidence="14">
    <location>
        <begin position="436"/>
        <end position="519"/>
    </location>
</feature>
<sequence>MSEADEGGWLEVKTRRNKKKRNKTKQDKHSHAHIKASQRDASLSYSVSPSEGEHKHRQQRGGRRDNEERDEDDSVEWEFDLKIEEEEEEEQEKDQEPVMTPAQLRECRQIQQNELEALNSIFMDDIKLQEAGLLGRPTHDDEEDDDLICFEDESNPPSIPSAPSSPTDSTSLNVKYTVRCRPQHSSSIGRNEEVFADIIVTYTPSYPLVAPRLEVGAVGGISKEGEDQLKKALEQWIKHWRGHECIYDITLGASELLDKFQAPTPAPLWDEMQARVELKQQRRQEEQEAQQKGAQDDEIEMHALKGQKLEEEVLRYHAKVQAQRARAHSMSGSSPSDSAATSDFEEYSDTAEGPSPQQNRHAHASDPHTPHKRHTPQHAPQQPFSEGERDDKSDHEWVGEDEDHDDQMETFELQAPEWSTWNRPGRRVRATSEGADGLLSQIPPPSPHAVQSPRGSPLPPSGLLKSQKARPHGHHHAQFAPLPPPQITIEGDEKKPGREQKMVVRGERPVPPPSAAQNHAAVYSRYRSDFEELRVLGTGAFGVVTKVRHRIDRRAYAVKRIQLSPHDEELNRRTLQEAALLPRLQHVYVVRYYAAWLESSTSPGDKLPPGVSTLGVGVADWISSESPSMLGRGPHDDKGKGVGDKKGIGGREGEGGGKGGKEGNAAAAMESKTYLYIQMEFCGGRTLREAIDSGQMAKDRDLCWQIFRQLLEALLHIHHRGMIHRDLKPSNIFLDKSNNVKQTPSRSNSQTITITVAKEGGGPSTKDTATRAAAAAVQASVSDVLSQQQRLSSGVGTMFYQAPEQRESNTYDQKVDIFSLGVIFFEMLHPPFTTLMERALVLTALCTRLEYPRGFVDTAGDDAVAMLTQLLQQDPSHRPSVSELLRSPLVPPSVEQQQLRSVLNVLSNPFSSESVGLMSMLFAPPETHVAQAKDKAYWKFFQAPSRVELVVREEISHNLEEIFRRRGAVRSFVPVLQPVTETTADLQALRSFADRPSSTTAASAAAAAAESSSSVLSPSWAPMHHSAAILKSRQQVIDASNTLLHLPFQLTQCFARTAPMVMASSSHSVLRRYAILPVYREPPPQPRAPELPGAFAEEYSEYGYPKEHLAAMYEVLLGPSELFTSDALVPTVPSRNTTQMDSSSESHADDHRQLITAEQRALILLQAEVVETLVEALSAHAATLGRVELRWTNGHLLEAFLEETCRFPRDRVPEVIKWLRHSTSTPTYTQLKEKLQSILPSTASVKLPAQYLTRVLHRRGSTEDLLSEIESLSRSSHDHAMHDTLPPLPPSHRTHPHLTHRKPSSTAQSSPRTSGGEVKEKESSVPRVLLLCAQIRLFLEVCSLLEVRQRVDLTFDLLLDFDAWLYDETFAFFGTVSGGDIIASGGRYDQLIDRLQKGRLGRSYNMSEWPRLSAIGFEIALEKVIRAAMQAESRPRHARPRKGQGGRLAQTYRYSDANAPQVIIVFLRDESSLLFGAMHLAKELRKLGIRAEFRLTPVSQSGDVYEKAKLNTVVQWLVLLKHKQTSTLAQQREGGDLRYVLKPCKRAGEGGAGEGVEPMSNKQDDRREFDSCQDTVNFLVHHTRHPKAITYW</sequence>
<dbReference type="InterPro" id="IPR000719">
    <property type="entry name" value="Prot_kinase_dom"/>
</dbReference>
<feature type="compositionally biased region" description="Acidic residues" evidence="14">
    <location>
        <begin position="68"/>
        <end position="93"/>
    </location>
</feature>
<dbReference type="EC" id="2.7.11.1" evidence="1"/>
<feature type="domain" description="RWD" evidence="16">
    <location>
        <begin position="113"/>
        <end position="260"/>
    </location>
</feature>
<evidence type="ECO:0000256" key="9">
    <source>
        <dbReference type="ARBA" id="ARBA00047899"/>
    </source>
</evidence>
<keyword evidence="5" id="KW-0418">Kinase</keyword>
<dbReference type="GO" id="GO:0017148">
    <property type="term" value="P:negative regulation of translation"/>
    <property type="evidence" value="ECO:0007669"/>
    <property type="project" value="UniProtKB-KW"/>
</dbReference>
<dbReference type="Pfam" id="PF05773">
    <property type="entry name" value="RWD"/>
    <property type="match status" value="1"/>
</dbReference>
<dbReference type="CDD" id="cd23823">
    <property type="entry name" value="RWD_GCN2"/>
    <property type="match status" value="1"/>
</dbReference>
<feature type="compositionally biased region" description="Basic and acidic residues" evidence="14">
    <location>
        <begin position="633"/>
        <end position="661"/>
    </location>
</feature>
<evidence type="ECO:0000256" key="14">
    <source>
        <dbReference type="SAM" id="MobiDB-lite"/>
    </source>
</evidence>
<dbReference type="PROSITE" id="PS00107">
    <property type="entry name" value="PROTEIN_KINASE_ATP"/>
    <property type="match status" value="1"/>
</dbReference>
<dbReference type="PROSITE" id="PS50908">
    <property type="entry name" value="RWD"/>
    <property type="match status" value="1"/>
</dbReference>
<keyword evidence="2" id="KW-0723">Serine/threonine-protein kinase</keyword>
<dbReference type="InterPro" id="IPR016135">
    <property type="entry name" value="UBQ-conjugating_enzyme/RWD"/>
</dbReference>
<dbReference type="Gene3D" id="3.30.200.20">
    <property type="entry name" value="Phosphorylase Kinase, domain 1"/>
    <property type="match status" value="1"/>
</dbReference>
<feature type="compositionally biased region" description="Polar residues" evidence="14">
    <location>
        <begin position="39"/>
        <end position="49"/>
    </location>
</feature>